<accession>A0A1Y2D003</accession>
<reference evidence="3 4" key="1">
    <citation type="submission" date="2016-07" db="EMBL/GenBank/DDBJ databases">
        <title>Pervasive Adenine N6-methylation of Active Genes in Fungi.</title>
        <authorList>
            <consortium name="DOE Joint Genome Institute"/>
            <person name="Mondo S.J."/>
            <person name="Dannebaum R.O."/>
            <person name="Kuo R.C."/>
            <person name="Labutti K."/>
            <person name="Haridas S."/>
            <person name="Kuo A."/>
            <person name="Salamov A."/>
            <person name="Ahrendt S.R."/>
            <person name="Lipzen A."/>
            <person name="Sullivan W."/>
            <person name="Andreopoulos W.B."/>
            <person name="Clum A."/>
            <person name="Lindquist E."/>
            <person name="Daum C."/>
            <person name="Ramamoorthy G.K."/>
            <person name="Gryganskyi A."/>
            <person name="Culley D."/>
            <person name="Magnuson J.K."/>
            <person name="James T.Y."/>
            <person name="O'Malley M.A."/>
            <person name="Stajich J.E."/>
            <person name="Spatafora J.W."/>
            <person name="Visel A."/>
            <person name="Grigoriev I.V."/>
        </authorList>
    </citation>
    <scope>NUCLEOTIDE SEQUENCE [LARGE SCALE GENOMIC DNA]</scope>
    <source>
        <strain evidence="3 4">JEL800</strain>
    </source>
</reference>
<dbReference type="PANTHER" id="PTHR14119:SF3">
    <property type="entry name" value="ISOCHORISMATASE DOMAIN-CONTAINING PROTEIN 2"/>
    <property type="match status" value="1"/>
</dbReference>
<dbReference type="PANTHER" id="PTHR14119">
    <property type="entry name" value="HYDROLASE"/>
    <property type="match status" value="1"/>
</dbReference>
<dbReference type="SUPFAM" id="SSF52499">
    <property type="entry name" value="Isochorismatase-like hydrolases"/>
    <property type="match status" value="1"/>
</dbReference>
<organism evidence="3 4">
    <name type="scientific">Rhizoclosmatium globosum</name>
    <dbReference type="NCBI Taxonomy" id="329046"/>
    <lineage>
        <taxon>Eukaryota</taxon>
        <taxon>Fungi</taxon>
        <taxon>Fungi incertae sedis</taxon>
        <taxon>Chytridiomycota</taxon>
        <taxon>Chytridiomycota incertae sedis</taxon>
        <taxon>Chytridiomycetes</taxon>
        <taxon>Chytridiales</taxon>
        <taxon>Chytriomycetaceae</taxon>
        <taxon>Rhizoclosmatium</taxon>
    </lineage>
</organism>
<gene>
    <name evidence="3" type="ORF">BCR33DRAFT_655486</name>
</gene>
<sequence length="193" mass="21047">FFLCDIQQKFKNHIFAYPAMLGTAKKMIAASSILNVPLLVTVEHMSDKLGKTDSSLILPPSTLIFQKQRFSMVTQEVSNTLSGLYSNKGADHVVLFGIESQVCVLQTTLDLLEKGISVTVLQDGVSSINQGEIPVALERLRQAGAFISTSESVLFQIMQDASHPGFKQIQGLLKETKESSAVALNTFCLPSKL</sequence>
<evidence type="ECO:0000256" key="1">
    <source>
        <dbReference type="ARBA" id="ARBA00006336"/>
    </source>
</evidence>
<keyword evidence="3" id="KW-0378">Hydrolase</keyword>
<dbReference type="InterPro" id="IPR036380">
    <property type="entry name" value="Isochorismatase-like_sf"/>
</dbReference>
<feature type="non-terminal residue" evidence="3">
    <location>
        <position position="1"/>
    </location>
</feature>
<dbReference type="InterPro" id="IPR050993">
    <property type="entry name" value="Isochorismatase_domain"/>
</dbReference>
<dbReference type="OrthoDB" id="269496at2759"/>
<dbReference type="Pfam" id="PF00857">
    <property type="entry name" value="Isochorismatase"/>
    <property type="match status" value="1"/>
</dbReference>
<evidence type="ECO:0000259" key="2">
    <source>
        <dbReference type="Pfam" id="PF00857"/>
    </source>
</evidence>
<dbReference type="Gene3D" id="3.40.50.850">
    <property type="entry name" value="Isochorismatase-like"/>
    <property type="match status" value="1"/>
</dbReference>
<dbReference type="InterPro" id="IPR000868">
    <property type="entry name" value="Isochorismatase-like_dom"/>
</dbReference>
<name>A0A1Y2D003_9FUNG</name>
<dbReference type="EMBL" id="MCGO01000003">
    <property type="protein sequence ID" value="ORY52590.1"/>
    <property type="molecule type" value="Genomic_DNA"/>
</dbReference>
<keyword evidence="4" id="KW-1185">Reference proteome</keyword>
<dbReference type="Proteomes" id="UP000193642">
    <property type="component" value="Unassembled WGS sequence"/>
</dbReference>
<proteinExistence type="inferred from homology"/>
<comment type="caution">
    <text evidence="3">The sequence shown here is derived from an EMBL/GenBank/DDBJ whole genome shotgun (WGS) entry which is preliminary data.</text>
</comment>
<comment type="similarity">
    <text evidence="1">Belongs to the isochorismatase family.</text>
</comment>
<feature type="domain" description="Isochorismatase-like" evidence="2">
    <location>
        <begin position="2"/>
        <end position="151"/>
    </location>
</feature>
<dbReference type="STRING" id="329046.A0A1Y2D003"/>
<protein>
    <submittedName>
        <fullName evidence="3">Isochorismatase hydrolase</fullName>
    </submittedName>
</protein>
<evidence type="ECO:0000313" key="4">
    <source>
        <dbReference type="Proteomes" id="UP000193642"/>
    </source>
</evidence>
<dbReference type="GO" id="GO:0016787">
    <property type="term" value="F:hydrolase activity"/>
    <property type="evidence" value="ECO:0007669"/>
    <property type="project" value="UniProtKB-KW"/>
</dbReference>
<evidence type="ECO:0000313" key="3">
    <source>
        <dbReference type="EMBL" id="ORY52590.1"/>
    </source>
</evidence>
<dbReference type="AlphaFoldDB" id="A0A1Y2D003"/>